<dbReference type="Pfam" id="PF13489">
    <property type="entry name" value="Methyltransf_23"/>
    <property type="match status" value="1"/>
</dbReference>
<evidence type="ECO:0000313" key="5">
    <source>
        <dbReference type="Proteomes" id="UP000184267"/>
    </source>
</evidence>
<protein>
    <recommendedName>
        <fullName evidence="6">S-adenosyl-L-methionine-dependent methyltransferase</fullName>
    </recommendedName>
</protein>
<dbReference type="SUPFAM" id="SSF53335">
    <property type="entry name" value="S-adenosyl-L-methionine-dependent methyltransferases"/>
    <property type="match status" value="1"/>
</dbReference>
<dbReference type="Proteomes" id="UP000184267">
    <property type="component" value="Unassembled WGS sequence"/>
</dbReference>
<dbReference type="Gene3D" id="3.40.50.150">
    <property type="entry name" value="Vaccinia Virus protein VP39"/>
    <property type="match status" value="1"/>
</dbReference>
<dbReference type="CDD" id="cd02440">
    <property type="entry name" value="AdoMet_MTases"/>
    <property type="match status" value="1"/>
</dbReference>
<evidence type="ECO:0000256" key="1">
    <source>
        <dbReference type="ARBA" id="ARBA00022603"/>
    </source>
</evidence>
<evidence type="ECO:0000256" key="3">
    <source>
        <dbReference type="ARBA" id="ARBA00022691"/>
    </source>
</evidence>
<dbReference type="OMA" id="WRWCSER"/>
<dbReference type="PANTHER" id="PTHR43464:SF19">
    <property type="entry name" value="UBIQUINONE BIOSYNTHESIS O-METHYLTRANSFERASE, MITOCHONDRIAL"/>
    <property type="match status" value="1"/>
</dbReference>
<reference evidence="4 5" key="1">
    <citation type="submission" date="2016-10" db="EMBL/GenBank/DDBJ databases">
        <title>Genome sequence of the basidiomycete white-rot fungus Trametes pubescens.</title>
        <authorList>
            <person name="Makela M.R."/>
            <person name="Granchi Z."/>
            <person name="Peng M."/>
            <person name="De Vries R.P."/>
            <person name="Grigoriev I."/>
            <person name="Riley R."/>
            <person name="Hilden K."/>
        </authorList>
    </citation>
    <scope>NUCLEOTIDE SEQUENCE [LARGE SCALE GENOMIC DNA]</scope>
    <source>
        <strain evidence="4 5">FBCC735</strain>
    </source>
</reference>
<gene>
    <name evidence="4" type="ORF">TRAPUB_2926</name>
</gene>
<dbReference type="GO" id="GO:0032259">
    <property type="term" value="P:methylation"/>
    <property type="evidence" value="ECO:0007669"/>
    <property type="project" value="UniProtKB-KW"/>
</dbReference>
<dbReference type="GO" id="GO:0008168">
    <property type="term" value="F:methyltransferase activity"/>
    <property type="evidence" value="ECO:0007669"/>
    <property type="project" value="UniProtKB-KW"/>
</dbReference>
<dbReference type="OrthoDB" id="3647at2759"/>
<keyword evidence="5" id="KW-1185">Reference proteome</keyword>
<name>A0A1M2VF75_TRAPU</name>
<keyword evidence="1" id="KW-0489">Methyltransferase</keyword>
<evidence type="ECO:0008006" key="6">
    <source>
        <dbReference type="Google" id="ProtNLM"/>
    </source>
</evidence>
<organism evidence="4 5">
    <name type="scientific">Trametes pubescens</name>
    <name type="common">White-rot fungus</name>
    <dbReference type="NCBI Taxonomy" id="154538"/>
    <lineage>
        <taxon>Eukaryota</taxon>
        <taxon>Fungi</taxon>
        <taxon>Dikarya</taxon>
        <taxon>Basidiomycota</taxon>
        <taxon>Agaricomycotina</taxon>
        <taxon>Agaricomycetes</taxon>
        <taxon>Polyporales</taxon>
        <taxon>Polyporaceae</taxon>
        <taxon>Trametes</taxon>
    </lineage>
</organism>
<proteinExistence type="predicted"/>
<keyword evidence="3" id="KW-0949">S-adenosyl-L-methionine</keyword>
<evidence type="ECO:0000313" key="4">
    <source>
        <dbReference type="EMBL" id="OJT06245.1"/>
    </source>
</evidence>
<comment type="caution">
    <text evidence="4">The sequence shown here is derived from an EMBL/GenBank/DDBJ whole genome shotgun (WGS) entry which is preliminary data.</text>
</comment>
<dbReference type="PANTHER" id="PTHR43464">
    <property type="entry name" value="METHYLTRANSFERASE"/>
    <property type="match status" value="1"/>
</dbReference>
<dbReference type="STRING" id="154538.A0A1M2VF75"/>
<dbReference type="InterPro" id="IPR029063">
    <property type="entry name" value="SAM-dependent_MTases_sf"/>
</dbReference>
<sequence>MSQATSAVHAHTDASHSHHDFARANQAHFDEHADKLEEEHPYARNFGVLSVNAMRDTFPALFDKEHTEVLDYACGTGMFSQALRPYVKSIVGADISQASVDVYNKQAADQGFASQMRAVRAELKGEPGELGGAKFDLITCSAAYHHFADIGTVTRALAFFLKPGGALLVTDIKAAPDGAMLVPETYHHVVPHRHGMTEERMRTTFEGAGLVEFALKDMQAVKFQPDAPEIMWFVARGVKPAEGV</sequence>
<evidence type="ECO:0000256" key="2">
    <source>
        <dbReference type="ARBA" id="ARBA00022679"/>
    </source>
</evidence>
<dbReference type="AlphaFoldDB" id="A0A1M2VF75"/>
<dbReference type="EMBL" id="MNAD01001337">
    <property type="protein sequence ID" value="OJT06245.1"/>
    <property type="molecule type" value="Genomic_DNA"/>
</dbReference>
<keyword evidence="2" id="KW-0808">Transferase</keyword>
<accession>A0A1M2VF75</accession>